<keyword evidence="1" id="KW-0812">Transmembrane</keyword>
<evidence type="ECO:0000313" key="2">
    <source>
        <dbReference type="EMBL" id="MEN0642717.1"/>
    </source>
</evidence>
<name>A0ABU9VFP0_9BACI</name>
<evidence type="ECO:0000256" key="1">
    <source>
        <dbReference type="SAM" id="Phobius"/>
    </source>
</evidence>
<comment type="caution">
    <text evidence="2">The sequence shown here is derived from an EMBL/GenBank/DDBJ whole genome shotgun (WGS) entry which is preliminary data.</text>
</comment>
<keyword evidence="1" id="KW-0472">Membrane</keyword>
<dbReference type="EMBL" id="JBCITK010000001">
    <property type="protein sequence ID" value="MEN0642717.1"/>
    <property type="molecule type" value="Genomic_DNA"/>
</dbReference>
<gene>
    <name evidence="2" type="ORF">MKY91_06030</name>
</gene>
<dbReference type="Proteomes" id="UP001418796">
    <property type="component" value="Unassembled WGS sequence"/>
</dbReference>
<protein>
    <submittedName>
        <fullName evidence="2">DUF393 domain-containing protein</fullName>
    </submittedName>
</protein>
<accession>A0ABU9VFP0</accession>
<organism evidence="2 3">
    <name type="scientific">Alkalicoccobacillus gibsonii</name>
    <dbReference type="NCBI Taxonomy" id="79881"/>
    <lineage>
        <taxon>Bacteria</taxon>
        <taxon>Bacillati</taxon>
        <taxon>Bacillota</taxon>
        <taxon>Bacilli</taxon>
        <taxon>Bacillales</taxon>
        <taxon>Bacillaceae</taxon>
        <taxon>Alkalicoccobacillus</taxon>
    </lineage>
</organism>
<sequence>MSKKHLIFYDASCPLCQSIKSIIVKLDWFHRLEWLPVQKIHQTNYRFLRNRNLYDEIHMITSTNEIKAGFYTVRKILLNLPLAMPLAWILFLPLADKLGVPLYQFVSENRYEWFGRLEENPS</sequence>
<proteinExistence type="predicted"/>
<dbReference type="Pfam" id="PF04134">
    <property type="entry name" value="DCC1-like"/>
    <property type="match status" value="1"/>
</dbReference>
<keyword evidence="1" id="KW-1133">Transmembrane helix</keyword>
<dbReference type="RefSeq" id="WP_203090434.1">
    <property type="nucleotide sequence ID" value="NZ_JAEUZA010000005.1"/>
</dbReference>
<reference evidence="2 3" key="1">
    <citation type="submission" date="2024-03" db="EMBL/GenBank/DDBJ databases">
        <title>Bacilli Hybrid Assemblies.</title>
        <authorList>
            <person name="Kovac J."/>
        </authorList>
    </citation>
    <scope>NUCLEOTIDE SEQUENCE [LARGE SCALE GENOMIC DNA]</scope>
    <source>
        <strain evidence="2 3">FSL R7-0666</strain>
    </source>
</reference>
<keyword evidence="3" id="KW-1185">Reference proteome</keyword>
<dbReference type="InterPro" id="IPR007263">
    <property type="entry name" value="DCC1-like"/>
</dbReference>
<feature type="transmembrane region" description="Helical" evidence="1">
    <location>
        <begin position="76"/>
        <end position="95"/>
    </location>
</feature>
<evidence type="ECO:0000313" key="3">
    <source>
        <dbReference type="Proteomes" id="UP001418796"/>
    </source>
</evidence>